<dbReference type="SMART" id="SM00360">
    <property type="entry name" value="RRM"/>
    <property type="match status" value="2"/>
</dbReference>
<dbReference type="EMBL" id="DS985242">
    <property type="protein sequence ID" value="EDV27775.1"/>
    <property type="molecule type" value="Genomic_DNA"/>
</dbReference>
<dbReference type="HOGENOM" id="CLU_012062_1_4_1"/>
<evidence type="ECO:0000256" key="3">
    <source>
        <dbReference type="PROSITE-ProRule" id="PRU00176"/>
    </source>
</evidence>
<evidence type="ECO:0000259" key="4">
    <source>
        <dbReference type="PROSITE" id="PS50102"/>
    </source>
</evidence>
<dbReference type="PROSITE" id="PS50102">
    <property type="entry name" value="RRM"/>
    <property type="match status" value="2"/>
</dbReference>
<feature type="domain" description="RRM" evidence="4">
    <location>
        <begin position="1"/>
        <end position="78"/>
    </location>
</feature>
<gene>
    <name evidence="5" type="ORF">TRIADDRAFT_20799</name>
</gene>
<dbReference type="PANTHER" id="PTHR48032:SF6">
    <property type="entry name" value="RNA-BINDING (RRM_RBD_RNP MOTIFS) FAMILY PROTEIN"/>
    <property type="match status" value="1"/>
</dbReference>
<dbReference type="RefSeq" id="XP_002109609.1">
    <property type="nucleotide sequence ID" value="XM_002109573.1"/>
</dbReference>
<dbReference type="OMA" id="MRDPDGR"/>
<dbReference type="eggNOG" id="KOG0118">
    <property type="taxonomic scope" value="Eukaryota"/>
</dbReference>
<protein>
    <recommendedName>
        <fullName evidence="4">RRM domain-containing protein</fullName>
    </recommendedName>
</protein>
<dbReference type="GO" id="GO:0003729">
    <property type="term" value="F:mRNA binding"/>
    <property type="evidence" value="ECO:0000318"/>
    <property type="project" value="GO_Central"/>
</dbReference>
<sequence length="154" mass="17168">MKIFIGGLSFDTTDETLRNYFAKYGDIADSVVICESGSRKPRGFGFVTYKDVTSVKNCLAGIPHQIDGKTVEVKHAVPRESNELAAPHERRSKKIFIGGLGASTTETEIRQYFNQFGKILNIDLKKDRDTNVLRGFGFVVFEAEDSVDKVLTAR</sequence>
<dbReference type="PhylomeDB" id="B3RQ79"/>
<dbReference type="CTD" id="6751355"/>
<keyword evidence="6" id="KW-1185">Reference proteome</keyword>
<organism evidence="5 6">
    <name type="scientific">Trichoplax adhaerens</name>
    <name type="common">Trichoplax reptans</name>
    <dbReference type="NCBI Taxonomy" id="10228"/>
    <lineage>
        <taxon>Eukaryota</taxon>
        <taxon>Metazoa</taxon>
        <taxon>Placozoa</taxon>
        <taxon>Uniplacotomia</taxon>
        <taxon>Trichoplacea</taxon>
        <taxon>Trichoplacidae</taxon>
        <taxon>Trichoplax</taxon>
    </lineage>
</organism>
<dbReference type="Gene3D" id="3.30.70.330">
    <property type="match status" value="2"/>
</dbReference>
<dbReference type="Pfam" id="PF00076">
    <property type="entry name" value="RRM_1"/>
    <property type="match status" value="2"/>
</dbReference>
<dbReference type="FunFam" id="3.30.70.330:FF:000040">
    <property type="entry name" value="Heterogeneous nuclear ribonucleoprotein A2/B1"/>
    <property type="match status" value="1"/>
</dbReference>
<evidence type="ECO:0000256" key="2">
    <source>
        <dbReference type="ARBA" id="ARBA00022884"/>
    </source>
</evidence>
<dbReference type="InterPro" id="IPR012677">
    <property type="entry name" value="Nucleotide-bd_a/b_plait_sf"/>
</dbReference>
<dbReference type="InterPro" id="IPR035979">
    <property type="entry name" value="RBD_domain_sf"/>
</dbReference>
<evidence type="ECO:0000313" key="6">
    <source>
        <dbReference type="Proteomes" id="UP000009022"/>
    </source>
</evidence>
<reference evidence="5 6" key="1">
    <citation type="journal article" date="2008" name="Nature">
        <title>The Trichoplax genome and the nature of placozoans.</title>
        <authorList>
            <person name="Srivastava M."/>
            <person name="Begovic E."/>
            <person name="Chapman J."/>
            <person name="Putnam N.H."/>
            <person name="Hellsten U."/>
            <person name="Kawashima T."/>
            <person name="Kuo A."/>
            <person name="Mitros T."/>
            <person name="Salamov A."/>
            <person name="Carpenter M.L."/>
            <person name="Signorovitch A.Y."/>
            <person name="Moreno M.A."/>
            <person name="Kamm K."/>
            <person name="Grimwood J."/>
            <person name="Schmutz J."/>
            <person name="Shapiro H."/>
            <person name="Grigoriev I.V."/>
            <person name="Buss L.W."/>
            <person name="Schierwater B."/>
            <person name="Dellaporta S.L."/>
            <person name="Rokhsar D.S."/>
        </authorList>
    </citation>
    <scope>NUCLEOTIDE SEQUENCE [LARGE SCALE GENOMIC DNA]</scope>
    <source>
        <strain evidence="5 6">Grell-BS-1999</strain>
    </source>
</reference>
<name>B3RQ79_TRIAD</name>
<feature type="domain" description="RRM" evidence="4">
    <location>
        <begin position="93"/>
        <end position="154"/>
    </location>
</feature>
<dbReference type="GO" id="GO:0006417">
    <property type="term" value="P:regulation of translation"/>
    <property type="evidence" value="ECO:0000318"/>
    <property type="project" value="GO_Central"/>
</dbReference>
<dbReference type="Proteomes" id="UP000009022">
    <property type="component" value="Unassembled WGS sequence"/>
</dbReference>
<dbReference type="OrthoDB" id="1875751at2759"/>
<dbReference type="STRING" id="10228.B3RQ79"/>
<dbReference type="KEGG" id="tad:TRIADDRAFT_20799"/>
<dbReference type="InParanoid" id="B3RQ79"/>
<dbReference type="AlphaFoldDB" id="B3RQ79"/>
<dbReference type="PANTHER" id="PTHR48032">
    <property type="entry name" value="RNA-BINDING PROTEIN MUSASHI HOMOLOG RBP6"/>
    <property type="match status" value="1"/>
</dbReference>
<evidence type="ECO:0000313" key="5">
    <source>
        <dbReference type="EMBL" id="EDV27775.1"/>
    </source>
</evidence>
<evidence type="ECO:0000256" key="1">
    <source>
        <dbReference type="ARBA" id="ARBA00022737"/>
    </source>
</evidence>
<dbReference type="GeneID" id="6751355"/>
<keyword evidence="2 3" id="KW-0694">RNA-binding</keyword>
<accession>B3RQ79</accession>
<dbReference type="SUPFAM" id="SSF54928">
    <property type="entry name" value="RNA-binding domain, RBD"/>
    <property type="match status" value="1"/>
</dbReference>
<keyword evidence="1" id="KW-0677">Repeat</keyword>
<dbReference type="InterPro" id="IPR000504">
    <property type="entry name" value="RRM_dom"/>
</dbReference>
<proteinExistence type="predicted"/>